<feature type="non-terminal residue" evidence="2">
    <location>
        <position position="127"/>
    </location>
</feature>
<name>A0A9P5Q140_9AGAR</name>
<dbReference type="AlphaFoldDB" id="A0A9P5Q140"/>
<evidence type="ECO:0000256" key="1">
    <source>
        <dbReference type="SAM" id="MobiDB-lite"/>
    </source>
</evidence>
<comment type="caution">
    <text evidence="2">The sequence shown here is derived from an EMBL/GenBank/DDBJ whole genome shotgun (WGS) entry which is preliminary data.</text>
</comment>
<reference evidence="2" key="1">
    <citation type="submission" date="2020-11" db="EMBL/GenBank/DDBJ databases">
        <authorList>
            <consortium name="DOE Joint Genome Institute"/>
            <person name="Ahrendt S."/>
            <person name="Riley R."/>
            <person name="Andreopoulos W."/>
            <person name="Labutti K."/>
            <person name="Pangilinan J."/>
            <person name="Ruiz-Duenas F.J."/>
            <person name="Barrasa J.M."/>
            <person name="Sanchez-Garcia M."/>
            <person name="Camarero S."/>
            <person name="Miyauchi S."/>
            <person name="Serrano A."/>
            <person name="Linde D."/>
            <person name="Babiker R."/>
            <person name="Drula E."/>
            <person name="Ayuso-Fernandez I."/>
            <person name="Pacheco R."/>
            <person name="Padilla G."/>
            <person name="Ferreira P."/>
            <person name="Barriuso J."/>
            <person name="Kellner H."/>
            <person name="Castanera R."/>
            <person name="Alfaro M."/>
            <person name="Ramirez L."/>
            <person name="Pisabarro A.G."/>
            <person name="Kuo A."/>
            <person name="Tritt A."/>
            <person name="Lipzen A."/>
            <person name="He G."/>
            <person name="Yan M."/>
            <person name="Ng V."/>
            <person name="Cullen D."/>
            <person name="Martin F."/>
            <person name="Rosso M.-N."/>
            <person name="Henrissat B."/>
            <person name="Hibbett D."/>
            <person name="Martinez A.T."/>
            <person name="Grigoriev I.V."/>
        </authorList>
    </citation>
    <scope>NUCLEOTIDE SEQUENCE</scope>
    <source>
        <strain evidence="2">AH 40177</strain>
    </source>
</reference>
<evidence type="ECO:0000313" key="2">
    <source>
        <dbReference type="EMBL" id="KAF9076191.1"/>
    </source>
</evidence>
<keyword evidence="3" id="KW-1185">Reference proteome</keyword>
<proteinExistence type="predicted"/>
<sequence>LNYLVKFDSEGKLRWARSNELVDTTAERWKDSGDGGGIVPEDMPNRPVQRRGSFESMVSAASHSSSAQSDAAMHYLGPPKGKSRWSRVFYRYFTVRGVTNRLLRKTVRRNTWIYTTVSAVEALCAEQ</sequence>
<dbReference type="Proteomes" id="UP000772434">
    <property type="component" value="Unassembled WGS sequence"/>
</dbReference>
<dbReference type="EMBL" id="JADNRY010000007">
    <property type="protein sequence ID" value="KAF9076191.1"/>
    <property type="molecule type" value="Genomic_DNA"/>
</dbReference>
<organism evidence="2 3">
    <name type="scientific">Rhodocollybia butyracea</name>
    <dbReference type="NCBI Taxonomy" id="206335"/>
    <lineage>
        <taxon>Eukaryota</taxon>
        <taxon>Fungi</taxon>
        <taxon>Dikarya</taxon>
        <taxon>Basidiomycota</taxon>
        <taxon>Agaricomycotina</taxon>
        <taxon>Agaricomycetes</taxon>
        <taxon>Agaricomycetidae</taxon>
        <taxon>Agaricales</taxon>
        <taxon>Marasmiineae</taxon>
        <taxon>Omphalotaceae</taxon>
        <taxon>Rhodocollybia</taxon>
    </lineage>
</organism>
<feature type="region of interest" description="Disordered" evidence="1">
    <location>
        <begin position="26"/>
        <end position="60"/>
    </location>
</feature>
<dbReference type="OrthoDB" id="7344096at2759"/>
<accession>A0A9P5Q140</accession>
<protein>
    <submittedName>
        <fullName evidence="2">Uncharacterized protein</fullName>
    </submittedName>
</protein>
<gene>
    <name evidence="2" type="ORF">BDP27DRAFT_1210962</name>
</gene>
<evidence type="ECO:0000313" key="3">
    <source>
        <dbReference type="Proteomes" id="UP000772434"/>
    </source>
</evidence>